<dbReference type="EMBL" id="AMCW01000004">
    <property type="protein sequence ID" value="EKK04512.1"/>
    <property type="molecule type" value="Genomic_DNA"/>
</dbReference>
<name>K5DCQ3_RHOBT</name>
<reference evidence="2 3" key="1">
    <citation type="journal article" date="2013" name="Mar. Genomics">
        <title>Expression of sulfatases in Rhodopirellula baltica and the diversity of sulfatases in the genus Rhodopirellula.</title>
        <authorList>
            <person name="Wegner C.E."/>
            <person name="Richter-Heitmann T."/>
            <person name="Klindworth A."/>
            <person name="Klockow C."/>
            <person name="Richter M."/>
            <person name="Achstetter T."/>
            <person name="Glockner F.O."/>
            <person name="Harder J."/>
        </authorList>
    </citation>
    <scope>NUCLEOTIDE SEQUENCE [LARGE SCALE GENOMIC DNA]</scope>
    <source>
        <strain evidence="2 3">SH28</strain>
    </source>
</reference>
<dbReference type="AlphaFoldDB" id="K5DCQ3"/>
<accession>K5DCQ3</accession>
<gene>
    <name evidence="2" type="ORF">RBSH_00127</name>
</gene>
<evidence type="ECO:0000313" key="2">
    <source>
        <dbReference type="EMBL" id="EKK04512.1"/>
    </source>
</evidence>
<comment type="caution">
    <text evidence="2">The sequence shown here is derived from an EMBL/GenBank/DDBJ whole genome shotgun (WGS) entry which is preliminary data.</text>
</comment>
<sequence>MRGRNFPSSAFPAEWSGMDPDLPRLPESGATSGAAVHLMVGFV</sequence>
<evidence type="ECO:0000256" key="1">
    <source>
        <dbReference type="SAM" id="MobiDB-lite"/>
    </source>
</evidence>
<organism evidence="2 3">
    <name type="scientific">Rhodopirellula baltica SH28</name>
    <dbReference type="NCBI Taxonomy" id="993517"/>
    <lineage>
        <taxon>Bacteria</taxon>
        <taxon>Pseudomonadati</taxon>
        <taxon>Planctomycetota</taxon>
        <taxon>Planctomycetia</taxon>
        <taxon>Pirellulales</taxon>
        <taxon>Pirellulaceae</taxon>
        <taxon>Rhodopirellula</taxon>
    </lineage>
</organism>
<protein>
    <submittedName>
        <fullName evidence="2">Uncharacterized protein</fullName>
    </submittedName>
</protein>
<evidence type="ECO:0000313" key="3">
    <source>
        <dbReference type="Proteomes" id="UP000007993"/>
    </source>
</evidence>
<feature type="region of interest" description="Disordered" evidence="1">
    <location>
        <begin position="1"/>
        <end position="29"/>
    </location>
</feature>
<proteinExistence type="predicted"/>
<dbReference type="Proteomes" id="UP000007993">
    <property type="component" value="Unassembled WGS sequence"/>
</dbReference>